<gene>
    <name evidence="1" type="ORF">EZH22_31180</name>
</gene>
<keyword evidence="1" id="KW-0614">Plasmid</keyword>
<sequence length="66" mass="7564">MRRVNLNIGDRITFKAATRDSYKKITRVVTGFWSNGCPTVRAHGWSDFVVRWNEISAVLPTEKGRP</sequence>
<organism evidence="1 2">
    <name type="scientific">Xanthobacter dioxanivorans</name>
    <dbReference type="NCBI Taxonomy" id="2528964"/>
    <lineage>
        <taxon>Bacteria</taxon>
        <taxon>Pseudomonadati</taxon>
        <taxon>Pseudomonadota</taxon>
        <taxon>Alphaproteobacteria</taxon>
        <taxon>Hyphomicrobiales</taxon>
        <taxon>Xanthobacteraceae</taxon>
        <taxon>Xanthobacter</taxon>
    </lineage>
</organism>
<dbReference type="AlphaFoldDB" id="A0A974SM14"/>
<dbReference type="EMBL" id="CP063365">
    <property type="protein sequence ID" value="QRG10237.1"/>
    <property type="molecule type" value="Genomic_DNA"/>
</dbReference>
<dbReference type="Proteomes" id="UP000596427">
    <property type="component" value="Plasmid unnamed3"/>
</dbReference>
<name>A0A974SM14_9HYPH</name>
<accession>A0A974SM14</accession>
<protein>
    <submittedName>
        <fullName evidence="1">Uncharacterized protein</fullName>
    </submittedName>
</protein>
<geneLocation type="plasmid" evidence="1 2">
    <name>unnamed3</name>
</geneLocation>
<keyword evidence="2" id="KW-1185">Reference proteome</keyword>
<evidence type="ECO:0000313" key="2">
    <source>
        <dbReference type="Proteomes" id="UP000596427"/>
    </source>
</evidence>
<evidence type="ECO:0000313" key="1">
    <source>
        <dbReference type="EMBL" id="QRG10237.1"/>
    </source>
</evidence>
<dbReference type="RefSeq" id="WP_203197112.1">
    <property type="nucleotide sequence ID" value="NZ_CP063365.1"/>
</dbReference>
<dbReference type="KEGG" id="xdi:EZH22_31180"/>
<proteinExistence type="predicted"/>
<reference evidence="1 2" key="1">
    <citation type="submission" date="2020-10" db="EMBL/GenBank/DDBJ databases">
        <title>Degradation of 1,4-Dioxane by Xanthobacter sp. YN2, via a Novel Group-2 Soluble Di-Iron Monooxygenase.</title>
        <authorList>
            <person name="Ma F."/>
            <person name="Wang Y."/>
            <person name="Yang J."/>
            <person name="Guo H."/>
            <person name="Su D."/>
            <person name="Yu L."/>
        </authorList>
    </citation>
    <scope>NUCLEOTIDE SEQUENCE [LARGE SCALE GENOMIC DNA]</scope>
    <source>
        <strain evidence="1 2">YN2</strain>
        <plasmid evidence="1 2">unnamed3</plasmid>
    </source>
</reference>